<feature type="transmembrane region" description="Helical" evidence="7">
    <location>
        <begin position="92"/>
        <end position="112"/>
    </location>
</feature>
<evidence type="ECO:0000313" key="9">
    <source>
        <dbReference type="EMBL" id="VBB07367.1"/>
    </source>
</evidence>
<dbReference type="InterPro" id="IPR035906">
    <property type="entry name" value="MetI-like_sf"/>
</dbReference>
<dbReference type="Pfam" id="PF00528">
    <property type="entry name" value="BPD_transp_1"/>
    <property type="match status" value="1"/>
</dbReference>
<evidence type="ECO:0000256" key="7">
    <source>
        <dbReference type="RuleBase" id="RU363032"/>
    </source>
</evidence>
<evidence type="ECO:0000259" key="8">
    <source>
        <dbReference type="PROSITE" id="PS50928"/>
    </source>
</evidence>
<feature type="transmembrane region" description="Helical" evidence="7">
    <location>
        <begin position="124"/>
        <end position="145"/>
    </location>
</feature>
<dbReference type="GO" id="GO:0005886">
    <property type="term" value="C:plasma membrane"/>
    <property type="evidence" value="ECO:0007669"/>
    <property type="project" value="UniProtKB-SubCell"/>
</dbReference>
<feature type="transmembrane region" description="Helical" evidence="7">
    <location>
        <begin position="175"/>
        <end position="195"/>
    </location>
</feature>
<accession>A0A498R8U7</accession>
<dbReference type="RefSeq" id="WP_122628309.1">
    <property type="nucleotide sequence ID" value="NZ_UPPP01000073.1"/>
</dbReference>
<evidence type="ECO:0000256" key="1">
    <source>
        <dbReference type="ARBA" id="ARBA00004651"/>
    </source>
</evidence>
<reference evidence="9 10" key="1">
    <citation type="submission" date="2018-06" db="EMBL/GenBank/DDBJ databases">
        <authorList>
            <person name="Strepis N."/>
        </authorList>
    </citation>
    <scope>NUCLEOTIDE SEQUENCE [LARGE SCALE GENOMIC DNA]</scope>
    <source>
        <strain evidence="9">LUCI</strain>
    </source>
</reference>
<feature type="transmembrane region" description="Helical" evidence="7">
    <location>
        <begin position="28"/>
        <end position="47"/>
    </location>
</feature>
<dbReference type="PROSITE" id="PS50928">
    <property type="entry name" value="ABC_TM1"/>
    <property type="match status" value="1"/>
</dbReference>
<evidence type="ECO:0000256" key="3">
    <source>
        <dbReference type="ARBA" id="ARBA00022475"/>
    </source>
</evidence>
<evidence type="ECO:0000256" key="6">
    <source>
        <dbReference type="ARBA" id="ARBA00023136"/>
    </source>
</evidence>
<keyword evidence="6 7" id="KW-0472">Membrane</keyword>
<dbReference type="Proteomes" id="UP000277811">
    <property type="component" value="Unassembled WGS sequence"/>
</dbReference>
<evidence type="ECO:0000256" key="5">
    <source>
        <dbReference type="ARBA" id="ARBA00022989"/>
    </source>
</evidence>
<keyword evidence="2 7" id="KW-0813">Transport</keyword>
<dbReference type="CDD" id="cd06261">
    <property type="entry name" value="TM_PBP2"/>
    <property type="match status" value="1"/>
</dbReference>
<dbReference type="Gene3D" id="1.10.3720.10">
    <property type="entry name" value="MetI-like"/>
    <property type="match status" value="1"/>
</dbReference>
<keyword evidence="10" id="KW-1185">Reference proteome</keyword>
<dbReference type="EMBL" id="UPPP01000073">
    <property type="protein sequence ID" value="VBB07367.1"/>
    <property type="molecule type" value="Genomic_DNA"/>
</dbReference>
<dbReference type="PANTHER" id="PTHR30193:SF37">
    <property type="entry name" value="INNER MEMBRANE ABC TRANSPORTER PERMEASE PROTEIN YCJO"/>
    <property type="match status" value="1"/>
</dbReference>
<keyword evidence="4 7" id="KW-0812">Transmembrane</keyword>
<comment type="similarity">
    <text evidence="7">Belongs to the binding-protein-dependent transport system permease family.</text>
</comment>
<keyword evidence="3" id="KW-1003">Cell membrane</keyword>
<name>A0A498R8U7_9FIRM</name>
<dbReference type="PANTHER" id="PTHR30193">
    <property type="entry name" value="ABC TRANSPORTER PERMEASE PROTEIN"/>
    <property type="match status" value="1"/>
</dbReference>
<organism evidence="9 10">
    <name type="scientific">Lucifera butyrica</name>
    <dbReference type="NCBI Taxonomy" id="1351585"/>
    <lineage>
        <taxon>Bacteria</taxon>
        <taxon>Bacillati</taxon>
        <taxon>Bacillota</taxon>
        <taxon>Negativicutes</taxon>
        <taxon>Veillonellales</taxon>
        <taxon>Veillonellaceae</taxon>
        <taxon>Lucifera</taxon>
    </lineage>
</organism>
<sequence>MPEPVVAAADRQVIGQHKLRKLLSSPQTAPYLFVLPFIISLLLFFLYPVVSTVVMSFQRINGPGDVTFIGLRNYRNLLNPHFFNAVWVTTRYTFWTILVLIPLPLILAVFLNQKTTWGRTFFRSAFFMPALTSVIIAGLFFRLAFGEQETTLVNAILGIFGVKPVVWLQNPSTGILVMVLLCTWRWLGVNIIYFLSGLQSIPEELYESAAIDGAGPFRQFWHITLPCLKPVVIYVVTISVYGGYSMFAESFALWNGPRSPGEIGMTMVNYIYQEGFNNNDLGFGSAIGIALFAIVMTVNLIQLWVSGFFRKEAA</sequence>
<dbReference type="OrthoDB" id="152280at2"/>
<feature type="domain" description="ABC transmembrane type-1" evidence="8">
    <location>
        <begin position="86"/>
        <end position="302"/>
    </location>
</feature>
<keyword evidence="5 7" id="KW-1133">Transmembrane helix</keyword>
<comment type="subcellular location">
    <subcellularLocation>
        <location evidence="1 7">Cell membrane</location>
        <topology evidence="1 7">Multi-pass membrane protein</topology>
    </subcellularLocation>
</comment>
<proteinExistence type="inferred from homology"/>
<evidence type="ECO:0000256" key="2">
    <source>
        <dbReference type="ARBA" id="ARBA00022448"/>
    </source>
</evidence>
<dbReference type="SUPFAM" id="SSF161098">
    <property type="entry name" value="MetI-like"/>
    <property type="match status" value="1"/>
</dbReference>
<dbReference type="InterPro" id="IPR000515">
    <property type="entry name" value="MetI-like"/>
</dbReference>
<gene>
    <name evidence="9" type="ORF">LUCI_2611</name>
</gene>
<dbReference type="GO" id="GO:0055085">
    <property type="term" value="P:transmembrane transport"/>
    <property type="evidence" value="ECO:0007669"/>
    <property type="project" value="InterPro"/>
</dbReference>
<evidence type="ECO:0000313" key="10">
    <source>
        <dbReference type="Proteomes" id="UP000277811"/>
    </source>
</evidence>
<feature type="transmembrane region" description="Helical" evidence="7">
    <location>
        <begin position="283"/>
        <end position="305"/>
    </location>
</feature>
<dbReference type="AlphaFoldDB" id="A0A498R8U7"/>
<dbReference type="InterPro" id="IPR051393">
    <property type="entry name" value="ABC_transporter_permease"/>
</dbReference>
<evidence type="ECO:0000256" key="4">
    <source>
        <dbReference type="ARBA" id="ARBA00022692"/>
    </source>
</evidence>
<protein>
    <recommendedName>
        <fullName evidence="8">ABC transmembrane type-1 domain-containing protein</fullName>
    </recommendedName>
</protein>